<feature type="binding site" evidence="3">
    <location>
        <begin position="73"/>
        <end position="80"/>
    </location>
    <ligand>
        <name>ATP</name>
        <dbReference type="ChEBI" id="CHEBI:30616"/>
    </ligand>
</feature>
<evidence type="ECO:0000256" key="3">
    <source>
        <dbReference type="HAMAP-Rule" id="MF_01919"/>
    </source>
</evidence>
<keyword evidence="3" id="KW-0378">Hydrolase</keyword>
<organism evidence="4 5">
    <name type="scientific">Psychromonas ingrahamii (strain DSM 17664 / CCUG 51855 / 37)</name>
    <dbReference type="NCBI Taxonomy" id="357804"/>
    <lineage>
        <taxon>Bacteria</taxon>
        <taxon>Pseudomonadati</taxon>
        <taxon>Pseudomonadota</taxon>
        <taxon>Gammaproteobacteria</taxon>
        <taxon>Alteromonadales</taxon>
        <taxon>Psychromonadaceae</taxon>
        <taxon>Psychromonas</taxon>
    </lineage>
</organism>
<evidence type="ECO:0000313" key="4">
    <source>
        <dbReference type="EMBL" id="ABM04582.1"/>
    </source>
</evidence>
<dbReference type="SUPFAM" id="SSF52540">
    <property type="entry name" value="P-loop containing nucleoside triphosphate hydrolases"/>
    <property type="match status" value="1"/>
</dbReference>
<dbReference type="OrthoDB" id="9774491at2"/>
<protein>
    <recommendedName>
        <fullName evidence="3">Cell division protein ZapE</fullName>
    </recommendedName>
    <alternativeName>
        <fullName evidence="3">Z ring-associated protein ZapE</fullName>
    </alternativeName>
</protein>
<dbReference type="HOGENOM" id="CLU_008681_0_4_6"/>
<comment type="function">
    <text evidence="3">Reduces the stability of FtsZ polymers in the presence of ATP.</text>
</comment>
<dbReference type="InterPro" id="IPR030870">
    <property type="entry name" value="ZapE"/>
</dbReference>
<dbReference type="EMBL" id="CP000510">
    <property type="protein sequence ID" value="ABM04582.1"/>
    <property type="molecule type" value="Genomic_DNA"/>
</dbReference>
<dbReference type="RefSeq" id="WP_011771136.1">
    <property type="nucleotide sequence ID" value="NC_008709.1"/>
</dbReference>
<dbReference type="AlphaFoldDB" id="A1SYL7"/>
<name>A1SYL7_PSYIN</name>
<keyword evidence="3" id="KW-0131">Cell cycle</keyword>
<dbReference type="GO" id="GO:0005524">
    <property type="term" value="F:ATP binding"/>
    <property type="evidence" value="ECO:0007669"/>
    <property type="project" value="UniProtKB-UniRule"/>
</dbReference>
<proteinExistence type="inferred from homology"/>
<dbReference type="HAMAP" id="MF_01919">
    <property type="entry name" value="ZapE"/>
    <property type="match status" value="1"/>
</dbReference>
<dbReference type="STRING" id="357804.Ping_2878"/>
<dbReference type="NCBIfam" id="NF040713">
    <property type="entry name" value="ZapE"/>
    <property type="match status" value="1"/>
</dbReference>
<keyword evidence="5" id="KW-1185">Reference proteome</keyword>
<dbReference type="eggNOG" id="COG1485">
    <property type="taxonomic scope" value="Bacteria"/>
</dbReference>
<dbReference type="GO" id="GO:0016887">
    <property type="term" value="F:ATP hydrolysis activity"/>
    <property type="evidence" value="ECO:0007669"/>
    <property type="project" value="UniProtKB-UniRule"/>
</dbReference>
<keyword evidence="1 3" id="KW-0547">Nucleotide-binding</keyword>
<dbReference type="PANTHER" id="PTHR12169">
    <property type="entry name" value="ATPASE N2B"/>
    <property type="match status" value="1"/>
</dbReference>
<gene>
    <name evidence="3" type="primary">zapE</name>
    <name evidence="4" type="ordered locus">Ping_2878</name>
</gene>
<dbReference type="GO" id="GO:0051301">
    <property type="term" value="P:cell division"/>
    <property type="evidence" value="ECO:0007669"/>
    <property type="project" value="UniProtKB-UniRule"/>
</dbReference>
<dbReference type="Proteomes" id="UP000000639">
    <property type="component" value="Chromosome"/>
</dbReference>
<comment type="subcellular location">
    <subcellularLocation>
        <location evidence="3">Cytoplasm</location>
    </subcellularLocation>
</comment>
<dbReference type="GO" id="GO:0032153">
    <property type="term" value="C:cell division site"/>
    <property type="evidence" value="ECO:0007669"/>
    <property type="project" value="TreeGrafter"/>
</dbReference>
<evidence type="ECO:0000313" key="5">
    <source>
        <dbReference type="Proteomes" id="UP000000639"/>
    </source>
</evidence>
<dbReference type="InterPro" id="IPR005654">
    <property type="entry name" value="ATPase_AFG1-like"/>
</dbReference>
<dbReference type="GO" id="GO:0005737">
    <property type="term" value="C:cytoplasm"/>
    <property type="evidence" value="ECO:0007669"/>
    <property type="project" value="UniProtKB-SubCell"/>
</dbReference>
<dbReference type="KEGG" id="pin:Ping_2878"/>
<keyword evidence="3" id="KW-0963">Cytoplasm</keyword>
<dbReference type="InterPro" id="IPR027417">
    <property type="entry name" value="P-loop_NTPase"/>
</dbReference>
<evidence type="ECO:0000256" key="1">
    <source>
        <dbReference type="ARBA" id="ARBA00022741"/>
    </source>
</evidence>
<reference evidence="4 5" key="1">
    <citation type="submission" date="2007-01" db="EMBL/GenBank/DDBJ databases">
        <title>Complete sequence of Psychromonas ingrahamii 37.</title>
        <authorList>
            <consortium name="US DOE Joint Genome Institute"/>
            <person name="Copeland A."/>
            <person name="Lucas S."/>
            <person name="Lapidus A."/>
            <person name="Barry K."/>
            <person name="Detter J.C."/>
            <person name="Glavina del Rio T."/>
            <person name="Hammon N."/>
            <person name="Israni S."/>
            <person name="Dalin E."/>
            <person name="Tice H."/>
            <person name="Pitluck S."/>
            <person name="Thompson L.S."/>
            <person name="Brettin T."/>
            <person name="Bruce D."/>
            <person name="Han C."/>
            <person name="Tapia R."/>
            <person name="Schmutz J."/>
            <person name="Larimer F."/>
            <person name="Land M."/>
            <person name="Hauser L."/>
            <person name="Kyrpides N."/>
            <person name="Ivanova N."/>
            <person name="Staley J."/>
            <person name="Richardson P."/>
        </authorList>
    </citation>
    <scope>NUCLEOTIDE SEQUENCE [LARGE SCALE GENOMIC DNA]</scope>
    <source>
        <strain evidence="4 5">37</strain>
    </source>
</reference>
<accession>A1SYL7</accession>
<dbReference type="PANTHER" id="PTHR12169:SF6">
    <property type="entry name" value="AFG1-LIKE ATPASE"/>
    <property type="match status" value="1"/>
</dbReference>
<evidence type="ECO:0000256" key="2">
    <source>
        <dbReference type="ARBA" id="ARBA00022840"/>
    </source>
</evidence>
<sequence length="372" mass="42861">MTPLNLYRADLQKKNFFEDPAQAIAIQQLQRLYMDLQTPPIENKKSSVLSRLINKLSTPTSKKKQFKGIYFYGGVGRGKTYLVDLFFHSLPTKRKQRLHFHHFMLRVHKELSELQGQANPLVKIAQKFSFETDVLCFDEFYVDDITDAMILAGMLTALFEQGIVLVATSNIHPDDLYKNGLQRARFLPVIDLVKVHCEVFNLDGGRDYRIGRLINSEIYHYPLDSSASLQIKNAFENLADGDKVYGQNIEINSRLIPSIANSIDTLSIEFDSLCDGPRSVLDYIEIAILYRTVIIANIKQMDDLHNDIVRRFIAMVDEFYDHHVAVVISAEVKIMDLYIGEQLNFEFQRCVSRLSEMQSKTYLMQAHHVEQK</sequence>
<comment type="similarity">
    <text evidence="3">Belongs to the AFG1 ATPase family. ZapE subfamily.</text>
</comment>
<keyword evidence="3" id="KW-0132">Cell division</keyword>
<comment type="subunit">
    <text evidence="3">Interacts with FtsZ.</text>
</comment>
<keyword evidence="2 3" id="KW-0067">ATP-binding</keyword>
<dbReference type="Gene3D" id="3.40.50.300">
    <property type="entry name" value="P-loop containing nucleotide triphosphate hydrolases"/>
    <property type="match status" value="1"/>
</dbReference>
<dbReference type="Pfam" id="PF03969">
    <property type="entry name" value="AFG1_ATPase"/>
    <property type="match status" value="1"/>
</dbReference>